<dbReference type="GO" id="GO:0006887">
    <property type="term" value="P:exocytosis"/>
    <property type="evidence" value="ECO:0007669"/>
    <property type="project" value="UniProtKB-KW"/>
</dbReference>
<dbReference type="PANTHER" id="PTHR12100">
    <property type="entry name" value="SEC10"/>
    <property type="match status" value="1"/>
</dbReference>
<feature type="region of interest" description="Disordered" evidence="5">
    <location>
        <begin position="628"/>
        <end position="696"/>
    </location>
</feature>
<evidence type="ECO:0000256" key="2">
    <source>
        <dbReference type="ARBA" id="ARBA00022448"/>
    </source>
</evidence>
<keyword evidence="2" id="KW-0813">Transport</keyword>
<feature type="compositionally biased region" description="Polar residues" evidence="5">
    <location>
        <begin position="468"/>
        <end position="485"/>
    </location>
</feature>
<keyword evidence="4" id="KW-0175">Coiled coil</keyword>
<comment type="similarity">
    <text evidence="1">Belongs to the SEC10 family.</text>
</comment>
<protein>
    <submittedName>
        <fullName evidence="8">Uncharacterized protein</fullName>
    </submittedName>
</protein>
<dbReference type="Pfam" id="PF20667">
    <property type="entry name" value="Sec10_N"/>
    <property type="match status" value="1"/>
</dbReference>
<reference evidence="8" key="1">
    <citation type="submission" date="2013-12" db="EMBL/GenBank/DDBJ databases">
        <title>The Genome Sequence of Aphanomyces invadans NJM9701.</title>
        <authorList>
            <consortium name="The Broad Institute Genomics Platform"/>
            <person name="Russ C."/>
            <person name="Tyler B."/>
            <person name="van West P."/>
            <person name="Dieguez-Uribeondo J."/>
            <person name="Young S.K."/>
            <person name="Zeng Q."/>
            <person name="Gargeya S."/>
            <person name="Fitzgerald M."/>
            <person name="Abouelleil A."/>
            <person name="Alvarado L."/>
            <person name="Chapman S.B."/>
            <person name="Gainer-Dewar J."/>
            <person name="Goldberg J."/>
            <person name="Griggs A."/>
            <person name="Gujja S."/>
            <person name="Hansen M."/>
            <person name="Howarth C."/>
            <person name="Imamovic A."/>
            <person name="Ireland A."/>
            <person name="Larimer J."/>
            <person name="McCowan C."/>
            <person name="Murphy C."/>
            <person name="Pearson M."/>
            <person name="Poon T.W."/>
            <person name="Priest M."/>
            <person name="Roberts A."/>
            <person name="Saif S."/>
            <person name="Shea T."/>
            <person name="Sykes S."/>
            <person name="Wortman J."/>
            <person name="Nusbaum C."/>
            <person name="Birren B."/>
        </authorList>
    </citation>
    <scope>NUCLEOTIDE SEQUENCE [LARGE SCALE GENOMIC DNA]</scope>
    <source>
        <strain evidence="8">NJM9701</strain>
    </source>
</reference>
<name>A0A024TKI3_9STRA</name>
<dbReference type="InterPro" id="IPR048625">
    <property type="entry name" value="Sec10_N"/>
</dbReference>
<dbReference type="VEuPathDB" id="FungiDB:H310_11813"/>
<feature type="domain" description="Exocyst complex component Sec10 N-terminal" evidence="7">
    <location>
        <begin position="56"/>
        <end position="157"/>
    </location>
</feature>
<dbReference type="OrthoDB" id="125856at2759"/>
<dbReference type="RefSeq" id="XP_008876815.1">
    <property type="nucleotide sequence ID" value="XM_008878593.1"/>
</dbReference>
<dbReference type="GeneID" id="20088863"/>
<dbReference type="Pfam" id="PF07393">
    <property type="entry name" value="Sec10_HB"/>
    <property type="match status" value="1"/>
</dbReference>
<evidence type="ECO:0000256" key="5">
    <source>
        <dbReference type="SAM" id="MobiDB-lite"/>
    </source>
</evidence>
<accession>A0A024TKI3</accession>
<dbReference type="AlphaFoldDB" id="A0A024TKI3"/>
<organism evidence="8">
    <name type="scientific">Aphanomyces invadans</name>
    <dbReference type="NCBI Taxonomy" id="157072"/>
    <lineage>
        <taxon>Eukaryota</taxon>
        <taxon>Sar</taxon>
        <taxon>Stramenopiles</taxon>
        <taxon>Oomycota</taxon>
        <taxon>Saprolegniomycetes</taxon>
        <taxon>Saprolegniales</taxon>
        <taxon>Verrucalvaceae</taxon>
        <taxon>Aphanomyces</taxon>
    </lineage>
</organism>
<keyword evidence="3" id="KW-0268">Exocytosis</keyword>
<dbReference type="PANTHER" id="PTHR12100:SF0">
    <property type="entry name" value="EXOCYST COMPLEX COMPONENT 5"/>
    <property type="match status" value="1"/>
</dbReference>
<dbReference type="InterPro" id="IPR009976">
    <property type="entry name" value="Sec10-like"/>
</dbReference>
<evidence type="ECO:0000256" key="1">
    <source>
        <dbReference type="ARBA" id="ARBA00006572"/>
    </source>
</evidence>
<proteinExistence type="inferred from homology"/>
<evidence type="ECO:0000256" key="3">
    <source>
        <dbReference type="ARBA" id="ARBA00022483"/>
    </source>
</evidence>
<dbReference type="GO" id="GO:0000145">
    <property type="term" value="C:exocyst"/>
    <property type="evidence" value="ECO:0007669"/>
    <property type="project" value="TreeGrafter"/>
</dbReference>
<evidence type="ECO:0000259" key="7">
    <source>
        <dbReference type="Pfam" id="PF20667"/>
    </source>
</evidence>
<feature type="compositionally biased region" description="Basic residues" evidence="5">
    <location>
        <begin position="670"/>
        <end position="682"/>
    </location>
</feature>
<feature type="compositionally biased region" description="Basic and acidic residues" evidence="5">
    <location>
        <begin position="633"/>
        <end position="669"/>
    </location>
</feature>
<feature type="domain" description="Exocyst complex component Sec10-like alpha-helical bundle" evidence="6">
    <location>
        <begin position="179"/>
        <end position="459"/>
    </location>
</feature>
<dbReference type="EMBL" id="KI913985">
    <property type="protein sequence ID" value="ETV94499.1"/>
    <property type="molecule type" value="Genomic_DNA"/>
</dbReference>
<evidence type="ECO:0000259" key="6">
    <source>
        <dbReference type="Pfam" id="PF07393"/>
    </source>
</evidence>
<dbReference type="InterPro" id="IPR048627">
    <property type="entry name" value="Sec10_HB"/>
</dbReference>
<feature type="region of interest" description="Disordered" evidence="5">
    <location>
        <begin position="447"/>
        <end position="494"/>
    </location>
</feature>
<gene>
    <name evidence="8" type="ORF">H310_11813</name>
</gene>
<evidence type="ECO:0000313" key="8">
    <source>
        <dbReference type="EMBL" id="ETV94499.1"/>
    </source>
</evidence>
<evidence type="ECO:0000256" key="4">
    <source>
        <dbReference type="ARBA" id="ARBA00023054"/>
    </source>
</evidence>
<dbReference type="GO" id="GO:0006893">
    <property type="term" value="P:Golgi to plasma membrane transport"/>
    <property type="evidence" value="ECO:0007669"/>
    <property type="project" value="TreeGrafter"/>
</dbReference>
<sequence>MSSSGRSKELAKLLSSGSDPFQSCEGYSTDVMLDELCGPTSDGDGSTSLADLDGIFKSAIETLQAHRDVISTKLVELDKQNRKFAAKFHESLREPEKLLHLITAEMDELEDRFTKVSSSAVVIGDRLAIIDKEKNRARDTDELLEAILLLNTPSTAPVKSTNKLYNTLKDPHRVHEAIVIVGKLRDFADELTSPATKVAVQEIHRLNQALESSLLQGFDDAQDQELRGVASAHDLGTMRENATSLVAHGCKDIVADRFVWNVMKEKLTKHAQFLRADSSPTEQDHADAPTCDECLQDLDSLVAKIRAICKSQFVVIQSVFSAAIAPSIREILVERLCHDPAFGLLSHLERLLGRDGMADKEYVAALRAAYEKCCGLVQAIGMLPLETPAETDRMQTFLTAQLQVLFGGHRQRYVQIEQDLLHQSLDQTLGLIKWPAIPSGKNKYKLKDQAARESTTTIKGGAAPPSTNPSAAHTLTSPGSTTAITSPREMTPVHAKPEPPNLFYQMLLPISMDDTIPRKFGQALKESTARCDVVLRNSELRVELMARLYALYCHAFGDEYLGVRRRPVAQQRQSVCVVENRQLVPRTRPRATAVSRFREQLFHRAQELDRSRQPPRFAVQGGRRAVFGSNSDAAHDMHGRQAKNDGKARGVDRVRAAKDLSSRREEPRRAVHQRAGQRRLSRKQAGPNPVESMHASRAVPRDCVFARERGAGRCRRRGESNAVCVKLVCDVQGHVHCAPAKV</sequence>